<dbReference type="Proteomes" id="UP000032061">
    <property type="component" value="Unassembled WGS sequence"/>
</dbReference>
<dbReference type="STRING" id="37752.IW18_03370"/>
<keyword evidence="1" id="KW-0812">Transmembrane</keyword>
<dbReference type="EMBL" id="JPRK01000004">
    <property type="protein sequence ID" value="KIO54054.1"/>
    <property type="molecule type" value="Genomic_DNA"/>
</dbReference>
<comment type="caution">
    <text evidence="2">The sequence shown here is derived from an EMBL/GenBank/DDBJ whole genome shotgun (WGS) entry which is preliminary data.</text>
</comment>
<accession>A0A0D0EFG3</accession>
<organism evidence="2 4">
    <name type="scientific">Flavobacterium hibernum</name>
    <dbReference type="NCBI Taxonomy" id="37752"/>
    <lineage>
        <taxon>Bacteria</taxon>
        <taxon>Pseudomonadati</taxon>
        <taxon>Bacteroidota</taxon>
        <taxon>Flavobacteriia</taxon>
        <taxon>Flavobacteriales</taxon>
        <taxon>Flavobacteriaceae</taxon>
        <taxon>Flavobacterium</taxon>
    </lineage>
</organism>
<evidence type="ECO:0000313" key="4">
    <source>
        <dbReference type="Proteomes" id="UP000032061"/>
    </source>
</evidence>
<dbReference type="Proteomes" id="UP000198302">
    <property type="component" value="Unassembled WGS sequence"/>
</dbReference>
<evidence type="ECO:0000256" key="1">
    <source>
        <dbReference type="SAM" id="Phobius"/>
    </source>
</evidence>
<feature type="transmembrane region" description="Helical" evidence="1">
    <location>
        <begin position="63"/>
        <end position="80"/>
    </location>
</feature>
<dbReference type="EMBL" id="MUGX01000015">
    <property type="protein sequence ID" value="OXA86733.1"/>
    <property type="molecule type" value="Genomic_DNA"/>
</dbReference>
<reference evidence="3 5" key="2">
    <citation type="submission" date="2016-11" db="EMBL/GenBank/DDBJ databases">
        <title>Whole genomes of Flavobacteriaceae.</title>
        <authorList>
            <person name="Stine C."/>
            <person name="Li C."/>
            <person name="Tadesse D."/>
        </authorList>
    </citation>
    <scope>NUCLEOTIDE SEQUENCE [LARGE SCALE GENOMIC DNA]</scope>
    <source>
        <strain evidence="3 5">ATCC 51468</strain>
    </source>
</reference>
<evidence type="ECO:0000313" key="2">
    <source>
        <dbReference type="EMBL" id="KIO54054.1"/>
    </source>
</evidence>
<gene>
    <name evidence="3" type="ORF">B0A73_13715</name>
    <name evidence="2" type="ORF">IW18_03370</name>
</gene>
<dbReference type="OrthoDB" id="1363839at2"/>
<dbReference type="AlphaFoldDB" id="A0A0D0EFG3"/>
<evidence type="ECO:0000313" key="3">
    <source>
        <dbReference type="EMBL" id="OXA86733.1"/>
    </source>
</evidence>
<protein>
    <submittedName>
        <fullName evidence="2">Uncharacterized protein</fullName>
    </submittedName>
</protein>
<reference evidence="2 4" key="1">
    <citation type="submission" date="2015-01" db="EMBL/GenBank/DDBJ databases">
        <title>Genome of Flavobacterium hibernum DSM 12611.</title>
        <authorList>
            <person name="Stropko S.J."/>
            <person name="Pipes S.E."/>
            <person name="Newman J.D."/>
        </authorList>
    </citation>
    <scope>NUCLEOTIDE SEQUENCE [LARGE SCALE GENOMIC DNA]</scope>
    <source>
        <strain evidence="2 4">DSM 12611</strain>
    </source>
</reference>
<keyword evidence="5" id="KW-1185">Reference proteome</keyword>
<dbReference type="RefSeq" id="WP_041516185.1">
    <property type="nucleotide sequence ID" value="NZ_JPRK01000004.1"/>
</dbReference>
<feature type="transmembrane region" description="Helical" evidence="1">
    <location>
        <begin position="12"/>
        <end position="32"/>
    </location>
</feature>
<keyword evidence="1" id="KW-0472">Membrane</keyword>
<name>A0A0D0EFG3_9FLAO</name>
<proteinExistence type="predicted"/>
<evidence type="ECO:0000313" key="5">
    <source>
        <dbReference type="Proteomes" id="UP000198302"/>
    </source>
</evidence>
<sequence length="82" mass="9668">MMHLVQHVLQAFFLGIGGLFRFCFFQLLNVSFEDKYSKDLEYYWDNQNKTVDKNGFTTSQKNFLAGLIIFISFLFLIKKIEG</sequence>
<keyword evidence="1" id="KW-1133">Transmembrane helix</keyword>